<protein>
    <recommendedName>
        <fullName evidence="1">Smf/DprA SLOG domain-containing protein</fullName>
    </recommendedName>
</protein>
<dbReference type="Proteomes" id="UP001500418">
    <property type="component" value="Unassembled WGS sequence"/>
</dbReference>
<sequence>MTTYDTEWIMTRAVVITGTRSTGHRDLDSYAELFTNYLAPFAVPETRFYIGGAKGIDSLSLLWLAGNSDAQITIVVPGTVRQQPAEARQAITRSRDRITEVVELGAEEELRSPAFHARNRWMVDRSDMVIGFPLGGPQGTSGTWQTLNYGAEQEKARLIVPV</sequence>
<comment type="caution">
    <text evidence="2">The sequence shown here is derived from an EMBL/GenBank/DDBJ whole genome shotgun (WGS) entry which is preliminary data.</text>
</comment>
<proteinExistence type="predicted"/>
<reference evidence="2 3" key="1">
    <citation type="journal article" date="2019" name="Int. J. Syst. Evol. Microbiol.">
        <title>The Global Catalogue of Microorganisms (GCM) 10K type strain sequencing project: providing services to taxonomists for standard genome sequencing and annotation.</title>
        <authorList>
            <consortium name="The Broad Institute Genomics Platform"/>
            <consortium name="The Broad Institute Genome Sequencing Center for Infectious Disease"/>
            <person name="Wu L."/>
            <person name="Ma J."/>
        </authorList>
    </citation>
    <scope>NUCLEOTIDE SEQUENCE [LARGE SCALE GENOMIC DNA]</scope>
    <source>
        <strain evidence="2 3">JCM 11444</strain>
    </source>
</reference>
<evidence type="ECO:0000313" key="3">
    <source>
        <dbReference type="Proteomes" id="UP001500418"/>
    </source>
</evidence>
<organism evidence="2 3">
    <name type="scientific">Streptomyces rhizosphaericus</name>
    <dbReference type="NCBI Taxonomy" id="114699"/>
    <lineage>
        <taxon>Bacteria</taxon>
        <taxon>Bacillati</taxon>
        <taxon>Actinomycetota</taxon>
        <taxon>Actinomycetes</taxon>
        <taxon>Kitasatosporales</taxon>
        <taxon>Streptomycetaceae</taxon>
        <taxon>Streptomyces</taxon>
        <taxon>Streptomyces violaceusniger group</taxon>
    </lineage>
</organism>
<evidence type="ECO:0000313" key="2">
    <source>
        <dbReference type="EMBL" id="GAA0917175.1"/>
    </source>
</evidence>
<evidence type="ECO:0000259" key="1">
    <source>
        <dbReference type="Pfam" id="PF02481"/>
    </source>
</evidence>
<dbReference type="EMBL" id="BAAAID010000002">
    <property type="protein sequence ID" value="GAA0917175.1"/>
    <property type="molecule type" value="Genomic_DNA"/>
</dbReference>
<dbReference type="Gene3D" id="3.40.50.450">
    <property type="match status" value="1"/>
</dbReference>
<gene>
    <name evidence="2" type="ORF">GCM10009575_006770</name>
</gene>
<dbReference type="SUPFAM" id="SSF102405">
    <property type="entry name" value="MCP/YpsA-like"/>
    <property type="match status" value="1"/>
</dbReference>
<dbReference type="InterPro" id="IPR057666">
    <property type="entry name" value="DrpA_SLOG"/>
</dbReference>
<keyword evidence="3" id="KW-1185">Reference proteome</keyword>
<name>A0ABN1NVN8_9ACTN</name>
<accession>A0ABN1NVN8</accession>
<feature type="domain" description="Smf/DprA SLOG" evidence="1">
    <location>
        <begin position="12"/>
        <end position="161"/>
    </location>
</feature>
<dbReference type="Pfam" id="PF02481">
    <property type="entry name" value="DNA_processg_A"/>
    <property type="match status" value="1"/>
</dbReference>